<dbReference type="EMBL" id="JAOWKY010000001">
    <property type="protein sequence ID" value="MCV2867613.1"/>
    <property type="molecule type" value="Genomic_DNA"/>
</dbReference>
<dbReference type="Pfam" id="PF20319">
    <property type="entry name" value="DUF6614"/>
    <property type="match status" value="1"/>
</dbReference>
<dbReference type="RefSeq" id="WP_263733255.1">
    <property type="nucleotide sequence ID" value="NZ_JAOWKY010000001.1"/>
</dbReference>
<name>A0ABT2Z8Z8_9RHOB</name>
<keyword evidence="2" id="KW-1185">Reference proteome</keyword>
<organism evidence="1 2">
    <name type="scientific">Albidovulum marisflavi</name>
    <dbReference type="NCBI Taxonomy" id="2984159"/>
    <lineage>
        <taxon>Bacteria</taxon>
        <taxon>Pseudomonadati</taxon>
        <taxon>Pseudomonadota</taxon>
        <taxon>Alphaproteobacteria</taxon>
        <taxon>Rhodobacterales</taxon>
        <taxon>Paracoccaceae</taxon>
        <taxon>Albidovulum</taxon>
    </lineage>
</organism>
<accession>A0ABT2Z8Z8</accession>
<sequence>MAYHMHTIFNLKPGVAADAFQSALADFATHLCGNDLLLEVGTLGRRHRNPSLDTDKERDHEFFVTMTFSSRSQADNAVERIRACSEPLLALHRAVYGKVRDQVFTCFEDI</sequence>
<dbReference type="Proteomes" id="UP001652542">
    <property type="component" value="Unassembled WGS sequence"/>
</dbReference>
<comment type="caution">
    <text evidence="1">The sequence shown here is derived from an EMBL/GenBank/DDBJ whole genome shotgun (WGS) entry which is preliminary data.</text>
</comment>
<evidence type="ECO:0000313" key="2">
    <source>
        <dbReference type="Proteomes" id="UP001652542"/>
    </source>
</evidence>
<gene>
    <name evidence="1" type="ORF">OEW28_03105</name>
</gene>
<proteinExistence type="predicted"/>
<dbReference type="InterPro" id="IPR046722">
    <property type="entry name" value="DUF6614"/>
</dbReference>
<reference evidence="1 2" key="1">
    <citation type="submission" date="2022-10" db="EMBL/GenBank/DDBJ databases">
        <title>Defluviimonas sp. nov., isolated from ocean surface water.</title>
        <authorList>
            <person name="He W."/>
            <person name="Wang L."/>
            <person name="Zhang D.-F."/>
        </authorList>
    </citation>
    <scope>NUCLEOTIDE SEQUENCE [LARGE SCALE GENOMIC DNA]</scope>
    <source>
        <strain evidence="1 2">WL0002</strain>
    </source>
</reference>
<evidence type="ECO:0000313" key="1">
    <source>
        <dbReference type="EMBL" id="MCV2867613.1"/>
    </source>
</evidence>
<protein>
    <submittedName>
        <fullName evidence="1">Uncharacterized protein</fullName>
    </submittedName>
</protein>